<comment type="caution">
    <text evidence="1">The sequence shown here is derived from an EMBL/GenBank/DDBJ whole genome shotgun (WGS) entry which is preliminary data.</text>
</comment>
<proteinExistence type="predicted"/>
<evidence type="ECO:0000313" key="1">
    <source>
        <dbReference type="EMBL" id="OAD18774.1"/>
    </source>
</evidence>
<gene>
    <name evidence="1" type="ORF">THIOM_005618</name>
</gene>
<evidence type="ECO:0000313" key="2">
    <source>
        <dbReference type="Proteomes" id="UP000076962"/>
    </source>
</evidence>
<dbReference type="AlphaFoldDB" id="A0A176RSR1"/>
<reference evidence="1 2" key="1">
    <citation type="submission" date="2016-05" db="EMBL/GenBank/DDBJ databases">
        <title>Single-cell genome of chain-forming Candidatus Thiomargarita nelsonii and comparison to other large sulfur-oxidizing bacteria.</title>
        <authorList>
            <person name="Winkel M."/>
            <person name="Salman V."/>
            <person name="Woyke T."/>
            <person name="Schulz-Vogt H."/>
            <person name="Richter M."/>
            <person name="Flood B."/>
            <person name="Bailey J."/>
            <person name="Amann R."/>
            <person name="Mussmann M."/>
        </authorList>
    </citation>
    <scope>NUCLEOTIDE SEQUENCE [LARGE SCALE GENOMIC DNA]</scope>
    <source>
        <strain evidence="1 2">THI036</strain>
    </source>
</reference>
<accession>A0A176RSR1</accession>
<dbReference type="Proteomes" id="UP000076962">
    <property type="component" value="Unassembled WGS sequence"/>
</dbReference>
<sequence length="55" mass="5831">MRKVPKAIPIATPIATAIRSPQRVILPPETSLALIATAMSEGSAIVVSRLHKIQS</sequence>
<organism evidence="1 2">
    <name type="scientific">Candidatus Thiomargarita nelsonii</name>
    <dbReference type="NCBI Taxonomy" id="1003181"/>
    <lineage>
        <taxon>Bacteria</taxon>
        <taxon>Pseudomonadati</taxon>
        <taxon>Pseudomonadota</taxon>
        <taxon>Gammaproteobacteria</taxon>
        <taxon>Thiotrichales</taxon>
        <taxon>Thiotrichaceae</taxon>
        <taxon>Thiomargarita</taxon>
    </lineage>
</organism>
<keyword evidence="2" id="KW-1185">Reference proteome</keyword>
<name>A0A176RSR1_9GAMM</name>
<protein>
    <submittedName>
        <fullName evidence="1">Uncharacterized protein</fullName>
    </submittedName>
</protein>
<dbReference type="EMBL" id="LUTY01003091">
    <property type="protein sequence ID" value="OAD18774.1"/>
    <property type="molecule type" value="Genomic_DNA"/>
</dbReference>